<keyword evidence="4 6" id="KW-0472">Membrane</keyword>
<dbReference type="GeneID" id="33569828"/>
<evidence type="ECO:0000256" key="2">
    <source>
        <dbReference type="ARBA" id="ARBA00022692"/>
    </source>
</evidence>
<dbReference type="AlphaFoldDB" id="A0A1Y2GJI8"/>
<feature type="transmembrane region" description="Helical" evidence="6">
    <location>
        <begin position="218"/>
        <end position="243"/>
    </location>
</feature>
<dbReference type="InParanoid" id="A0A1Y2GJI8"/>
<feature type="transmembrane region" description="Helical" evidence="6">
    <location>
        <begin position="33"/>
        <end position="55"/>
    </location>
</feature>
<accession>A0A1Y2GJI8</accession>
<keyword evidence="2 6" id="KW-0812">Transmembrane</keyword>
<feature type="region of interest" description="Disordered" evidence="5">
    <location>
        <begin position="146"/>
        <end position="174"/>
    </location>
</feature>
<sequence length="324" mass="36661">MPQPQILKSPAVLYPFHGIQYLSQHIPQLGPQFIRSLAVSFITTLAILIPLSALTYKLQRRLVWSVLRFIFSTFSFLVPSSLKSLSFLGHNLTTWSTLFLTMGETSLVVALVMGEVVKREKTKSLFNAVLVQNNVSVGPLTTVTHHHPIADTTHTKDKDGESSDSDDDNAKDNDIKYRQDSASKDTINVASTNLSPQVTQRRKRDVIKSASVDLGQRILLWFVTLPLNFIPVVGPLTFCYINAKARIPDIHRRYFDLKEMTVDEREAWIKAHQSDYRAFAFVSQALELIPLLGIFFSFTNTIGAALWAVELERDQETLRKSKRE</sequence>
<evidence type="ECO:0008006" key="9">
    <source>
        <dbReference type="Google" id="ProtNLM"/>
    </source>
</evidence>
<dbReference type="InterPro" id="IPR052786">
    <property type="entry name" value="Spore_wall_assembly"/>
</dbReference>
<feature type="transmembrane region" description="Helical" evidence="6">
    <location>
        <begin position="62"/>
        <end position="82"/>
    </location>
</feature>
<dbReference type="InterPro" id="IPR059112">
    <property type="entry name" value="CysZ/EI24"/>
</dbReference>
<organism evidence="7 8">
    <name type="scientific">Lobosporangium transversale</name>
    <dbReference type="NCBI Taxonomy" id="64571"/>
    <lineage>
        <taxon>Eukaryota</taxon>
        <taxon>Fungi</taxon>
        <taxon>Fungi incertae sedis</taxon>
        <taxon>Mucoromycota</taxon>
        <taxon>Mortierellomycotina</taxon>
        <taxon>Mortierellomycetes</taxon>
        <taxon>Mortierellales</taxon>
        <taxon>Mortierellaceae</taxon>
        <taxon>Lobosporangium</taxon>
    </lineage>
</organism>
<evidence type="ECO:0000256" key="6">
    <source>
        <dbReference type="SAM" id="Phobius"/>
    </source>
</evidence>
<dbReference type="PANTHER" id="PTHR34292:SF2">
    <property type="entry name" value="OUTER SPORE WALL PROTEIN LDS1"/>
    <property type="match status" value="1"/>
</dbReference>
<name>A0A1Y2GJI8_9FUNG</name>
<evidence type="ECO:0000313" key="8">
    <source>
        <dbReference type="Proteomes" id="UP000193648"/>
    </source>
</evidence>
<dbReference type="RefSeq" id="XP_021878778.1">
    <property type="nucleotide sequence ID" value="XM_022027985.1"/>
</dbReference>
<dbReference type="Pfam" id="PF07264">
    <property type="entry name" value="EI24"/>
    <property type="match status" value="1"/>
</dbReference>
<gene>
    <name evidence="7" type="ORF">BCR41DRAFT_388298</name>
</gene>
<feature type="transmembrane region" description="Helical" evidence="6">
    <location>
        <begin position="94"/>
        <end position="114"/>
    </location>
</feature>
<dbReference type="Proteomes" id="UP000193648">
    <property type="component" value="Unassembled WGS sequence"/>
</dbReference>
<evidence type="ECO:0000256" key="3">
    <source>
        <dbReference type="ARBA" id="ARBA00022989"/>
    </source>
</evidence>
<keyword evidence="3 6" id="KW-1133">Transmembrane helix</keyword>
<comment type="subcellular location">
    <subcellularLocation>
        <location evidence="1">Membrane</location>
        <topology evidence="1">Multi-pass membrane protein</topology>
    </subcellularLocation>
</comment>
<comment type="caution">
    <text evidence="7">The sequence shown here is derived from an EMBL/GenBank/DDBJ whole genome shotgun (WGS) entry which is preliminary data.</text>
</comment>
<dbReference type="PANTHER" id="PTHR34292">
    <property type="entry name" value="OUTER SPORE WALL PROTEIN LDS1"/>
    <property type="match status" value="1"/>
</dbReference>
<feature type="transmembrane region" description="Helical" evidence="6">
    <location>
        <begin position="288"/>
        <end position="309"/>
    </location>
</feature>
<dbReference type="OrthoDB" id="10012223at2759"/>
<reference evidence="7 8" key="1">
    <citation type="submission" date="2016-07" db="EMBL/GenBank/DDBJ databases">
        <title>Pervasive Adenine N6-methylation of Active Genes in Fungi.</title>
        <authorList>
            <consortium name="DOE Joint Genome Institute"/>
            <person name="Mondo S.J."/>
            <person name="Dannebaum R.O."/>
            <person name="Kuo R.C."/>
            <person name="Labutti K."/>
            <person name="Haridas S."/>
            <person name="Kuo A."/>
            <person name="Salamov A."/>
            <person name="Ahrendt S.R."/>
            <person name="Lipzen A."/>
            <person name="Sullivan W."/>
            <person name="Andreopoulos W.B."/>
            <person name="Clum A."/>
            <person name="Lindquist E."/>
            <person name="Daum C."/>
            <person name="Ramamoorthy G.K."/>
            <person name="Gryganskyi A."/>
            <person name="Culley D."/>
            <person name="Magnuson J.K."/>
            <person name="James T.Y."/>
            <person name="O'Malley M.A."/>
            <person name="Stajich J.E."/>
            <person name="Spatafora J.W."/>
            <person name="Visel A."/>
            <person name="Grigoriev I.V."/>
        </authorList>
    </citation>
    <scope>NUCLEOTIDE SEQUENCE [LARGE SCALE GENOMIC DNA]</scope>
    <source>
        <strain evidence="7 8">NRRL 3116</strain>
    </source>
</reference>
<dbReference type="EMBL" id="MCFF01000034">
    <property type="protein sequence ID" value="ORZ09325.1"/>
    <property type="molecule type" value="Genomic_DNA"/>
</dbReference>
<evidence type="ECO:0000313" key="7">
    <source>
        <dbReference type="EMBL" id="ORZ09325.1"/>
    </source>
</evidence>
<dbReference type="STRING" id="64571.A0A1Y2GJI8"/>
<keyword evidence="8" id="KW-1185">Reference proteome</keyword>
<proteinExistence type="predicted"/>
<protein>
    <recommendedName>
        <fullName evidence="9">Etoposide-induced protein 2.4-domain-containing protein</fullName>
    </recommendedName>
</protein>
<evidence type="ECO:0000256" key="1">
    <source>
        <dbReference type="ARBA" id="ARBA00004141"/>
    </source>
</evidence>
<evidence type="ECO:0000256" key="4">
    <source>
        <dbReference type="ARBA" id="ARBA00023136"/>
    </source>
</evidence>
<evidence type="ECO:0000256" key="5">
    <source>
        <dbReference type="SAM" id="MobiDB-lite"/>
    </source>
</evidence>